<name>A0A0L6CMK7_9MICO</name>
<dbReference type="PATRIC" id="fig|1631356.3.peg.4095"/>
<dbReference type="Proteomes" id="UP000037397">
    <property type="component" value="Unassembled WGS sequence"/>
</dbReference>
<proteinExistence type="predicted"/>
<reference evidence="3" key="1">
    <citation type="submission" date="2015-03" db="EMBL/GenBank/DDBJ databases">
        <title>Luteipulveratus halotolerans sp. nov., a novel actinobacterium (Dermacoccaceae) from Sarawak, Malaysia.</title>
        <authorList>
            <person name="Juboi H."/>
            <person name="Basik A."/>
            <person name="Shamsul S.S."/>
            <person name="Arnold P."/>
            <person name="Schmitt E.K."/>
            <person name="Sanglier J.-J."/>
            <person name="Yeo T."/>
        </authorList>
    </citation>
    <scope>NUCLEOTIDE SEQUENCE [LARGE SCALE GENOMIC DNA]</scope>
    <source>
        <strain evidence="3">C296001</strain>
    </source>
</reference>
<evidence type="ECO:0000313" key="2">
    <source>
        <dbReference type="EMBL" id="KNX38952.1"/>
    </source>
</evidence>
<dbReference type="RefSeq" id="WP_231635294.1">
    <property type="nucleotide sequence ID" value="NZ_LAIR01000002.1"/>
</dbReference>
<protein>
    <recommendedName>
        <fullName evidence="1">OLD protein-like TOPRIM domain-containing protein</fullName>
    </recommendedName>
</protein>
<evidence type="ECO:0000313" key="3">
    <source>
        <dbReference type="Proteomes" id="UP000037397"/>
    </source>
</evidence>
<evidence type="ECO:0000259" key="1">
    <source>
        <dbReference type="Pfam" id="PF20469"/>
    </source>
</evidence>
<dbReference type="InterPro" id="IPR034139">
    <property type="entry name" value="TOPRIM_OLD"/>
</dbReference>
<comment type="caution">
    <text evidence="2">The sequence shown here is derived from an EMBL/GenBank/DDBJ whole genome shotgun (WGS) entry which is preliminary data.</text>
</comment>
<keyword evidence="3" id="KW-1185">Reference proteome</keyword>
<dbReference type="Pfam" id="PF20469">
    <property type="entry name" value="OLD-like_TOPRIM"/>
    <property type="match status" value="1"/>
</dbReference>
<gene>
    <name evidence="2" type="ORF">VV01_20370</name>
</gene>
<dbReference type="EMBL" id="LAIR01000002">
    <property type="protein sequence ID" value="KNX38952.1"/>
    <property type="molecule type" value="Genomic_DNA"/>
</dbReference>
<dbReference type="STRING" id="1631356.VV01_20370"/>
<accession>A0A0L6CMK7</accession>
<feature type="domain" description="OLD protein-like TOPRIM" evidence="1">
    <location>
        <begin position="29"/>
        <end position="90"/>
    </location>
</feature>
<organism evidence="2 3">
    <name type="scientific">Luteipulveratus halotolerans</name>
    <dbReference type="NCBI Taxonomy" id="1631356"/>
    <lineage>
        <taxon>Bacteria</taxon>
        <taxon>Bacillati</taxon>
        <taxon>Actinomycetota</taxon>
        <taxon>Actinomycetes</taxon>
        <taxon>Micrococcales</taxon>
        <taxon>Dermacoccaceae</taxon>
        <taxon>Luteipulveratus</taxon>
    </lineage>
</organism>
<dbReference type="AlphaFoldDB" id="A0A0L6CMK7"/>
<sequence length="210" mass="22773">MDADPDVRTTVSEPLASALAAARDAARTADRLVLVEGPSDRAALEALADQQGRSLAAERVSVVAMGGITNVAWFLEALRPYDVQLAGLCDAGEERYVVRGLGRVGITDVDSRADREAHGFFTCVADMEDELIRALGTAAVELVLEAEGELTSYRLFQQQPAQRERTAVEQLHRFMGTRSMRKIRYGRLLVEALDPERAPRPLVGALAPAA</sequence>